<protein>
    <recommendedName>
        <fullName evidence="3">DUF7918 domain-containing protein</fullName>
    </recommendedName>
</protein>
<dbReference type="AlphaFoldDB" id="A0A4R0RKQ7"/>
<evidence type="ECO:0000256" key="1">
    <source>
        <dbReference type="SAM" id="Coils"/>
    </source>
</evidence>
<evidence type="ECO:0000256" key="2">
    <source>
        <dbReference type="SAM" id="MobiDB-lite"/>
    </source>
</evidence>
<evidence type="ECO:0000313" key="4">
    <source>
        <dbReference type="EMBL" id="TCD62904.1"/>
    </source>
</evidence>
<dbReference type="PANTHER" id="PTHR36223">
    <property type="entry name" value="BETA-LACTAMASE-TYPE TRANSPEPTIDASE FOLD DOMAIN CONTAINING PROTEIN"/>
    <property type="match status" value="1"/>
</dbReference>
<dbReference type="Pfam" id="PF25534">
    <property type="entry name" value="DUF7918"/>
    <property type="match status" value="1"/>
</dbReference>
<dbReference type="STRING" id="92696.A0A4R0RKQ7"/>
<feature type="compositionally biased region" description="Basic and acidic residues" evidence="2">
    <location>
        <begin position="238"/>
        <end position="263"/>
    </location>
</feature>
<evidence type="ECO:0000313" key="5">
    <source>
        <dbReference type="Proteomes" id="UP000292702"/>
    </source>
</evidence>
<feature type="region of interest" description="Disordered" evidence="2">
    <location>
        <begin position="348"/>
        <end position="385"/>
    </location>
</feature>
<dbReference type="InterPro" id="IPR057678">
    <property type="entry name" value="DUF7918"/>
</dbReference>
<dbReference type="OrthoDB" id="3237202at2759"/>
<dbReference type="EMBL" id="RWJN01000336">
    <property type="protein sequence ID" value="TCD62904.1"/>
    <property type="molecule type" value="Genomic_DNA"/>
</dbReference>
<accession>A0A4R0RKQ7</accession>
<feature type="domain" description="DUF7918" evidence="3">
    <location>
        <begin position="15"/>
        <end position="225"/>
    </location>
</feature>
<proteinExistence type="predicted"/>
<reference evidence="4 5" key="1">
    <citation type="submission" date="2018-11" db="EMBL/GenBank/DDBJ databases">
        <title>Genome assembly of Steccherinum ochraceum LE-BIN_3174, the white-rot fungus of the Steccherinaceae family (The Residual Polyporoid clade, Polyporales, Basidiomycota).</title>
        <authorList>
            <person name="Fedorova T.V."/>
            <person name="Glazunova O.A."/>
            <person name="Landesman E.O."/>
            <person name="Moiseenko K.V."/>
            <person name="Psurtseva N.V."/>
            <person name="Savinova O.S."/>
            <person name="Shakhova N.V."/>
            <person name="Tyazhelova T.V."/>
            <person name="Vasina D.V."/>
        </authorList>
    </citation>
    <scope>NUCLEOTIDE SEQUENCE [LARGE SCALE GENOMIC DNA]</scope>
    <source>
        <strain evidence="4 5">LE-BIN_3174</strain>
    </source>
</reference>
<keyword evidence="1" id="KW-0175">Coiled coil</keyword>
<comment type="caution">
    <text evidence="4">The sequence shown here is derived from an EMBL/GenBank/DDBJ whole genome shotgun (WGS) entry which is preliminary data.</text>
</comment>
<evidence type="ECO:0000259" key="3">
    <source>
        <dbReference type="Pfam" id="PF25534"/>
    </source>
</evidence>
<feature type="compositionally biased region" description="Polar residues" evidence="2">
    <location>
        <begin position="270"/>
        <end position="286"/>
    </location>
</feature>
<keyword evidence="5" id="KW-1185">Reference proteome</keyword>
<sequence>MVHIEGAEVQMVDEEKRPFREYESALSGNTTTCYVVSEPGKAFSIQVSNTRNDGVKLDFCVVVDGSSVAGVCCRPGKTSELKGIRVSPTSLRRLCFANVALTDDDAARETSRNLEQLGSVEVRVRRYTSQVVKAATKERENQKAPVAKKYNDIPQHLMQSTPIHEKSKKAGMHHISLGEELSVKAKSAKQSTSKTLWIDKKDCPFAIIKFIYRSEAVLRAMDIIPSPPVSSKAAAASKSREATDSESGTRKRTAVEDRKVPDSKRRRSSPVRTTSEAKRASSSNMGRQVKVEQLADSSADFGDVSLDAAKERLEEEQTKLIAQQEALVALQQAQVTMMRERVQRLERAHVGPSATASSSKVKIEDQLDGGRSFSRQDDVIDLTSD</sequence>
<feature type="region of interest" description="Disordered" evidence="2">
    <location>
        <begin position="227"/>
        <end position="289"/>
    </location>
</feature>
<organism evidence="4 5">
    <name type="scientific">Steccherinum ochraceum</name>
    <dbReference type="NCBI Taxonomy" id="92696"/>
    <lineage>
        <taxon>Eukaryota</taxon>
        <taxon>Fungi</taxon>
        <taxon>Dikarya</taxon>
        <taxon>Basidiomycota</taxon>
        <taxon>Agaricomycotina</taxon>
        <taxon>Agaricomycetes</taxon>
        <taxon>Polyporales</taxon>
        <taxon>Steccherinaceae</taxon>
        <taxon>Steccherinum</taxon>
    </lineage>
</organism>
<gene>
    <name evidence="4" type="ORF">EIP91_006231</name>
</gene>
<dbReference type="PANTHER" id="PTHR36223:SF1">
    <property type="entry name" value="TRANSCRIPTION ELONGATION FACTOR EAF N-TERMINAL DOMAIN-CONTAINING PROTEIN"/>
    <property type="match status" value="1"/>
</dbReference>
<name>A0A4R0RKQ7_9APHY</name>
<dbReference type="Proteomes" id="UP000292702">
    <property type="component" value="Unassembled WGS sequence"/>
</dbReference>
<feature type="coiled-coil region" evidence="1">
    <location>
        <begin position="306"/>
        <end position="348"/>
    </location>
</feature>